<name>A0A0N9V7K2_9GAMM</name>
<dbReference type="Gene3D" id="3.10.129.10">
    <property type="entry name" value="Hotdog Thioesterase"/>
    <property type="match status" value="1"/>
</dbReference>
<dbReference type="PANTHER" id="PTHR43201:SF8">
    <property type="entry name" value="ACYL-COA SYNTHETASE FAMILY MEMBER 3"/>
    <property type="match status" value="1"/>
</dbReference>
<evidence type="ECO:0000259" key="2">
    <source>
        <dbReference type="Pfam" id="PF00501"/>
    </source>
</evidence>
<organism evidence="5 6">
    <name type="scientific">Acinetobacter equi</name>
    <dbReference type="NCBI Taxonomy" id="1324350"/>
    <lineage>
        <taxon>Bacteria</taxon>
        <taxon>Pseudomonadati</taxon>
        <taxon>Pseudomonadota</taxon>
        <taxon>Gammaproteobacteria</taxon>
        <taxon>Moraxellales</taxon>
        <taxon>Moraxellaceae</taxon>
        <taxon>Acinetobacter</taxon>
    </lineage>
</organism>
<dbReference type="InterPro" id="IPR054545">
    <property type="entry name" value="ApeI-like"/>
</dbReference>
<dbReference type="InterPro" id="IPR025110">
    <property type="entry name" value="AMP-bd_C"/>
</dbReference>
<proteinExistence type="inferred from homology"/>
<dbReference type="Gene3D" id="3.30.300.30">
    <property type="match status" value="1"/>
</dbReference>
<dbReference type="OrthoDB" id="9787658at2"/>
<sequence length="556" mass="63890">MKKWCLFEPYFQSAQVLCIREDFSHVSFQAFWQDVAQQSVEIKKLHHSVWALWEKNSYDFLVLLFAALQAGKDVLLPPHRIRDLEKELAEQDIYFLSRQNLVTTQDELVELKFDETFFNQAKLYFYTSGSTGQPKRIPRTLKQLLNEVKGLNDSFELPSQVTAISTVSHQHIYGLLFKLLWPLASGRSFYEVQVAFPEDVIALQKKLSECGIQNYFIASPALLKRWTSDLKLQNCAKIYSSGGKLDAGIRPFLNVSIAEIFGSSETGGIAYRYQDNDVWTPFANVEIQAQTHNELAVKANHAFTEDWILTGDQVDLVVPNNLKSSFKLLGRLDRLVKLEEKRISLDAIEQKLMALPFIEQCHVLVLEQDGRQRLASIVVLNLLGRTALHQKGKAKFVAELKATLIHQLETIAIPKQWRFIAKLPKNAQSKLNKHYMKSLFNSLTLPVVLEKNVIENGHEYQLEFIPELECFKGHFSQKPIYPGVGQIAFIQHFSKENWADLQWCNGYEQLKFQDLIQPFMQVNLSLKRLDHKVSFELKTEDKILASGRLLFAVQSI</sequence>
<dbReference type="SUPFAM" id="SSF54637">
    <property type="entry name" value="Thioesterase/thiol ester dehydrase-isomerase"/>
    <property type="match status" value="1"/>
</dbReference>
<dbReference type="PANTHER" id="PTHR43201">
    <property type="entry name" value="ACYL-COA SYNTHETASE"/>
    <property type="match status" value="1"/>
</dbReference>
<protein>
    <submittedName>
        <fullName evidence="5">Acyl-CoA synthetase</fullName>
    </submittedName>
</protein>
<keyword evidence="6" id="KW-1185">Reference proteome</keyword>
<dbReference type="EMBL" id="CP012808">
    <property type="protein sequence ID" value="ALH95182.1"/>
    <property type="molecule type" value="Genomic_DNA"/>
</dbReference>
<evidence type="ECO:0000313" key="5">
    <source>
        <dbReference type="EMBL" id="ALH95182.1"/>
    </source>
</evidence>
<dbReference type="STRING" id="1324350.AOY20_06325"/>
<dbReference type="GO" id="GO:0031956">
    <property type="term" value="F:medium-chain fatty acid-CoA ligase activity"/>
    <property type="evidence" value="ECO:0007669"/>
    <property type="project" value="TreeGrafter"/>
</dbReference>
<dbReference type="Proteomes" id="UP000064939">
    <property type="component" value="Chromosome"/>
</dbReference>
<evidence type="ECO:0000259" key="3">
    <source>
        <dbReference type="Pfam" id="PF13193"/>
    </source>
</evidence>
<dbReference type="GO" id="GO:0006631">
    <property type="term" value="P:fatty acid metabolic process"/>
    <property type="evidence" value="ECO:0007669"/>
    <property type="project" value="TreeGrafter"/>
</dbReference>
<evidence type="ECO:0000313" key="6">
    <source>
        <dbReference type="Proteomes" id="UP000064939"/>
    </source>
</evidence>
<dbReference type="SUPFAM" id="SSF56801">
    <property type="entry name" value="Acetyl-CoA synthetase-like"/>
    <property type="match status" value="1"/>
</dbReference>
<evidence type="ECO:0000259" key="4">
    <source>
        <dbReference type="Pfam" id="PF22818"/>
    </source>
</evidence>
<dbReference type="InterPro" id="IPR045851">
    <property type="entry name" value="AMP-bd_C_sf"/>
</dbReference>
<feature type="domain" description="ApeI dehydratase-like" evidence="4">
    <location>
        <begin position="455"/>
        <end position="548"/>
    </location>
</feature>
<dbReference type="Pfam" id="PF00501">
    <property type="entry name" value="AMP-binding"/>
    <property type="match status" value="1"/>
</dbReference>
<dbReference type="AlphaFoldDB" id="A0A0N9V7K2"/>
<feature type="domain" description="AMP-dependent synthetase/ligase" evidence="2">
    <location>
        <begin position="124"/>
        <end position="277"/>
    </location>
</feature>
<dbReference type="Gene3D" id="3.40.50.12780">
    <property type="entry name" value="N-terminal domain of ligase-like"/>
    <property type="match status" value="1"/>
</dbReference>
<accession>A0A0N9V7K2</accession>
<dbReference type="Pfam" id="PF22818">
    <property type="entry name" value="ApeI-like"/>
    <property type="match status" value="1"/>
</dbReference>
<reference evidence="5 6" key="1">
    <citation type="journal article" date="2015" name="Int. J. Syst. Evol. Microbiol.">
        <title>Acinetobacter equi sp. nov. isolated from horse faeces.</title>
        <authorList>
            <person name="Poppel M.T."/>
            <person name="Skiebe E."/>
            <person name="Laue M."/>
            <person name="Bergmann H."/>
            <person name="Ebersberger I."/>
            <person name="Garn T."/>
            <person name="Fruth A."/>
            <person name="Baumgardt S."/>
            <person name="Busse H.J."/>
            <person name="Wilharm G."/>
        </authorList>
    </citation>
    <scope>NUCLEOTIDE SEQUENCE [LARGE SCALE GENOMIC DNA]</scope>
    <source>
        <strain evidence="5 6">114</strain>
    </source>
</reference>
<gene>
    <name evidence="5" type="ORF">AOY20_06325</name>
</gene>
<dbReference type="InterPro" id="IPR000873">
    <property type="entry name" value="AMP-dep_synth/lig_dom"/>
</dbReference>
<dbReference type="KEGG" id="aei:AOY20_06325"/>
<feature type="domain" description="AMP-binding enzyme C-terminal" evidence="3">
    <location>
        <begin position="348"/>
        <end position="430"/>
    </location>
</feature>
<dbReference type="InterPro" id="IPR029069">
    <property type="entry name" value="HotDog_dom_sf"/>
</dbReference>
<evidence type="ECO:0000256" key="1">
    <source>
        <dbReference type="ARBA" id="ARBA00006432"/>
    </source>
</evidence>
<comment type="similarity">
    <text evidence="1">Belongs to the ATP-dependent AMP-binding enzyme family.</text>
</comment>
<dbReference type="RefSeq" id="WP_054581076.1">
    <property type="nucleotide sequence ID" value="NZ_CP012808.1"/>
</dbReference>
<dbReference type="Pfam" id="PF13193">
    <property type="entry name" value="AMP-binding_C"/>
    <property type="match status" value="1"/>
</dbReference>
<dbReference type="InterPro" id="IPR042099">
    <property type="entry name" value="ANL_N_sf"/>
</dbReference>